<protein>
    <recommendedName>
        <fullName evidence="3">PRTRC system protein B</fullName>
    </recommendedName>
</protein>
<dbReference type="EMBL" id="PCSD01000046">
    <property type="protein sequence ID" value="PIP33840.1"/>
    <property type="molecule type" value="Genomic_DNA"/>
</dbReference>
<evidence type="ECO:0000313" key="2">
    <source>
        <dbReference type="Proteomes" id="UP000230729"/>
    </source>
</evidence>
<gene>
    <name evidence="1" type="ORF">COX22_02200</name>
</gene>
<proteinExistence type="predicted"/>
<evidence type="ECO:0008006" key="3">
    <source>
        <dbReference type="Google" id="ProtNLM"/>
    </source>
</evidence>
<accession>A0A2G9ZMP5</accession>
<name>A0A2G9ZMP5_9BACT</name>
<organism evidence="1 2">
    <name type="scientific">Candidatus Falkowbacteria bacterium CG23_combo_of_CG06-09_8_20_14_all_49_15</name>
    <dbReference type="NCBI Taxonomy" id="1974572"/>
    <lineage>
        <taxon>Bacteria</taxon>
        <taxon>Candidatus Falkowiibacteriota</taxon>
    </lineage>
</organism>
<comment type="caution">
    <text evidence="1">The sequence shown here is derived from an EMBL/GenBank/DDBJ whole genome shotgun (WGS) entry which is preliminary data.</text>
</comment>
<evidence type="ECO:0000313" key="1">
    <source>
        <dbReference type="EMBL" id="PIP33840.1"/>
    </source>
</evidence>
<sequence>MAKSELTPSQRTSKIPACAGMIIDSGSHGRRKEENMASEKKYFRIEGEAVHLVTERIERTVTLSDLMGEVAKEGGITTPILPLGCRFFSAKGANATFVIEQAPCTRPVTWLNMGRDNGKWKLAFPFVVFVITTQSGNGIAGSRVFYRTAPLGSVDNLLLSTNLGNTNLNGQMCTGSMRIAGTTPAQKVESFVAEFWHSAWNTDINESFNAHQHIQEVSSLARWEEKSAKNPFFPLSIKWREYGKLIDIIEL</sequence>
<dbReference type="Proteomes" id="UP000230729">
    <property type="component" value="Unassembled WGS sequence"/>
</dbReference>
<reference evidence="1 2" key="1">
    <citation type="submission" date="2017-09" db="EMBL/GenBank/DDBJ databases">
        <title>Depth-based differentiation of microbial function through sediment-hosted aquifers and enrichment of novel symbionts in the deep terrestrial subsurface.</title>
        <authorList>
            <person name="Probst A.J."/>
            <person name="Ladd B."/>
            <person name="Jarett J.K."/>
            <person name="Geller-Mcgrath D.E."/>
            <person name="Sieber C.M."/>
            <person name="Emerson J.B."/>
            <person name="Anantharaman K."/>
            <person name="Thomas B.C."/>
            <person name="Malmstrom R."/>
            <person name="Stieglmeier M."/>
            <person name="Klingl A."/>
            <person name="Woyke T."/>
            <person name="Ryan C.M."/>
            <person name="Banfield J.F."/>
        </authorList>
    </citation>
    <scope>NUCLEOTIDE SEQUENCE [LARGE SCALE GENOMIC DNA]</scope>
    <source>
        <strain evidence="1">CG23_combo_of_CG06-09_8_20_14_all_49_15</strain>
    </source>
</reference>
<dbReference type="AlphaFoldDB" id="A0A2G9ZMP5"/>